<accession>T1YTB4</accession>
<proteinExistence type="inferred from homology"/>
<keyword evidence="4" id="KW-0830">Ubiquinone</keyword>
<sequence>MSTAAFRQSLTYRSMKQLFVLGAAFVGCSGISSYYYYKTQYLPEQERRRLRAIALTPKRRTKQYIAGTRDGSGLLEEELLHQRSVLFRCFFYIYVGYRGVLLFFYTVPLFWLWVLVKMHLCDKKVLHLRLRQVFSQMGPSYIKLGQWMATRPDFFSPELCSVLEQLFDNTKPHSWKHTEKVLRQIYPVVSVEEKEENKKEQPSSSSASSSTAVVTKKKENVAVGGKNALYFLSEIEKVPINSGSIAQIHRATLRDSIDGVPAGTELAIKVTHPFIREQVTADLLALTALITVGNAIIPGMKYLNLDASIREFSSLLRSQLNLLVECDNIQQFRYNFRDVKGILFPTPIPSLCSPDLLLETFEEGEPLQDLTCSADNIDLAQLGCHMFLKMLFQDNFVHSDLHPGNLLVRTNWSKEEDQMMKKKSIVNPKKDSINTDTTSPIASSRPCYPDGRRKLRRELVVLDAGLVTTLSSEERNNFISLFAAVACGDGELGADLMIDVCQRK</sequence>
<dbReference type="PANTHER" id="PTHR45890">
    <property type="entry name" value="AARF DOMAIN CONTAINING KINASE 2 (PREDICTED)"/>
    <property type="match status" value="1"/>
</dbReference>
<comment type="similarity">
    <text evidence="1">Belongs to the protein kinase superfamily. ADCK protein kinase family.</text>
</comment>
<keyword evidence="2" id="KW-0812">Transmembrane</keyword>
<dbReference type="AlphaFoldDB" id="T1YTB4"/>
<organism evidence="4">
    <name type="scientific">Angomonas desouzai</name>
    <dbReference type="NCBI Taxonomy" id="59800"/>
    <lineage>
        <taxon>Eukaryota</taxon>
        <taxon>Discoba</taxon>
        <taxon>Euglenozoa</taxon>
        <taxon>Kinetoplastea</taxon>
        <taxon>Metakinetoplastina</taxon>
        <taxon>Trypanosomatida</taxon>
        <taxon>Trypanosomatidae</taxon>
        <taxon>Strigomonadinae</taxon>
        <taxon>Angomonas</taxon>
    </lineage>
</organism>
<feature type="domain" description="ABC1 atypical kinase-like" evidence="3">
    <location>
        <begin position="225"/>
        <end position="489"/>
    </location>
</feature>
<dbReference type="SUPFAM" id="SSF56112">
    <property type="entry name" value="Protein kinase-like (PK-like)"/>
    <property type="match status" value="1"/>
</dbReference>
<dbReference type="Pfam" id="PF03109">
    <property type="entry name" value="ABC1"/>
    <property type="match status" value="1"/>
</dbReference>
<dbReference type="InterPro" id="IPR004147">
    <property type="entry name" value="ABC1_dom"/>
</dbReference>
<keyword evidence="2" id="KW-0472">Membrane</keyword>
<name>T1YTB4_9TRYP</name>
<evidence type="ECO:0000259" key="3">
    <source>
        <dbReference type="Pfam" id="PF03109"/>
    </source>
</evidence>
<evidence type="ECO:0000313" key="4">
    <source>
        <dbReference type="EMBL" id="AGU67983.1"/>
    </source>
</evidence>
<reference evidence="4" key="1">
    <citation type="journal article" date="2013" name="PLoS ONE">
        <title>Biosynthesis of vitamins and cofactors in bacterium-harbouring trypanosomatids depends on the symbiotic association as revealed by genomic analyses.</title>
        <authorList>
            <person name="Klein C.C."/>
            <person name="Alves J.M."/>
            <person name="Serrano M.G."/>
            <person name="Buck G.A."/>
            <person name="Vasconcelos A.T."/>
            <person name="Sagot M.F."/>
            <person name="Teixeira M.M."/>
            <person name="Camargo E.P."/>
            <person name="Motta M.C."/>
        </authorList>
    </citation>
    <scope>NUCLEOTIDE SEQUENCE</scope>
    <source>
        <strain evidence="4">TCC079E</strain>
    </source>
</reference>
<dbReference type="InterPro" id="IPR011009">
    <property type="entry name" value="Kinase-like_dom_sf"/>
</dbReference>
<feature type="transmembrane region" description="Helical" evidence="2">
    <location>
        <begin position="18"/>
        <end position="37"/>
    </location>
</feature>
<dbReference type="PROSITE" id="PS51257">
    <property type="entry name" value="PROKAR_LIPOPROTEIN"/>
    <property type="match status" value="1"/>
</dbReference>
<dbReference type="InterPro" id="IPR052402">
    <property type="entry name" value="ADCK_kinase"/>
</dbReference>
<keyword evidence="2" id="KW-1133">Transmembrane helix</keyword>
<protein>
    <submittedName>
        <fullName evidence="4">Ubiquinone biosynthesis protein</fullName>
    </submittedName>
</protein>
<feature type="transmembrane region" description="Helical" evidence="2">
    <location>
        <begin position="91"/>
        <end position="116"/>
    </location>
</feature>
<dbReference type="CDD" id="cd13971">
    <property type="entry name" value="ADCK2-like"/>
    <property type="match status" value="1"/>
</dbReference>
<dbReference type="EMBL" id="KF160114">
    <property type="protein sequence ID" value="AGU67983.1"/>
    <property type="molecule type" value="Genomic_DNA"/>
</dbReference>
<dbReference type="PANTHER" id="PTHR45890:SF1">
    <property type="entry name" value="AARF DOMAIN CONTAINING KINASE 2"/>
    <property type="match status" value="1"/>
</dbReference>
<evidence type="ECO:0000256" key="2">
    <source>
        <dbReference type="SAM" id="Phobius"/>
    </source>
</evidence>
<evidence type="ECO:0000256" key="1">
    <source>
        <dbReference type="ARBA" id="ARBA00009670"/>
    </source>
</evidence>
<dbReference type="InterPro" id="IPR044095">
    <property type="entry name" value="ADCK2_dom"/>
</dbReference>